<dbReference type="Proteomes" id="UP000060602">
    <property type="component" value="Chromosome"/>
</dbReference>
<accession>A0A0X8P542</accession>
<protein>
    <submittedName>
        <fullName evidence="1">Uncharacterized protein</fullName>
    </submittedName>
</protein>
<sequence>MADCLLTFMGFRLSQEAADDGRAWIRARRPRVVRDTALARILRDELAPVDPWPGSSRALAALAAARSLLWEACLRGELCQVEGAWGHKFWVSVR</sequence>
<evidence type="ECO:0000313" key="1">
    <source>
        <dbReference type="EMBL" id="AMG39969.1"/>
    </source>
</evidence>
<name>A0A0X8P542_ALCXX</name>
<reference evidence="2" key="1">
    <citation type="submission" date="2015-12" db="EMBL/GenBank/DDBJ databases">
        <title>FDA dAtabase for Regulatory Grade micrObial Sequences (FDA-ARGOS): Supporting development and validation of Infectious Disease Dx tests.</title>
        <authorList>
            <person name="Case J."/>
            <person name="Tallon L."/>
            <person name="Sadzewicz L."/>
            <person name="Sengamalay N."/>
            <person name="Ott S."/>
            <person name="Godinez A."/>
            <person name="Nagaraj S."/>
            <person name="Nadendla S."/>
            <person name="Sichtig H."/>
        </authorList>
    </citation>
    <scope>NUCLEOTIDE SEQUENCE [LARGE SCALE GENOMIC DNA]</scope>
    <source>
        <strain evidence="2">FDAARGOS_147</strain>
    </source>
</reference>
<evidence type="ECO:0000313" key="2">
    <source>
        <dbReference type="Proteomes" id="UP000060602"/>
    </source>
</evidence>
<proteinExistence type="predicted"/>
<dbReference type="EMBL" id="CP014060">
    <property type="protein sequence ID" value="AMG39969.1"/>
    <property type="molecule type" value="Genomic_DNA"/>
</dbReference>
<gene>
    <name evidence="1" type="ORF">AL504_30645</name>
</gene>
<dbReference type="AlphaFoldDB" id="A0A0X8P542"/>
<organism evidence="1 2">
    <name type="scientific">Alcaligenes xylosoxydans xylosoxydans</name>
    <name type="common">Achromobacter xylosoxidans</name>
    <dbReference type="NCBI Taxonomy" id="85698"/>
    <lineage>
        <taxon>Bacteria</taxon>
        <taxon>Pseudomonadati</taxon>
        <taxon>Pseudomonadota</taxon>
        <taxon>Betaproteobacteria</taxon>
        <taxon>Burkholderiales</taxon>
        <taxon>Alcaligenaceae</taxon>
        <taxon>Achromobacter</taxon>
    </lineage>
</organism>